<gene>
    <name evidence="1" type="ORF">OBE_01234</name>
</gene>
<evidence type="ECO:0000313" key="1">
    <source>
        <dbReference type="EMBL" id="EKC75695.1"/>
    </source>
</evidence>
<name>K1UBX2_9ZZZZ</name>
<dbReference type="EMBL" id="AJWZ01000810">
    <property type="protein sequence ID" value="EKC75695.1"/>
    <property type="molecule type" value="Genomic_DNA"/>
</dbReference>
<accession>K1UBX2</accession>
<protein>
    <submittedName>
        <fullName evidence="1">LysM domain protein</fullName>
    </submittedName>
</protein>
<proteinExistence type="predicted"/>
<comment type="caution">
    <text evidence="1">The sequence shown here is derived from an EMBL/GenBank/DDBJ whole genome shotgun (WGS) entry which is preliminary data.</text>
</comment>
<dbReference type="AlphaFoldDB" id="K1UBX2"/>
<sequence>MTRRLFRVNGQEKEETFYTYEGGTLRSTGGFYIYYEKNEPMQSYLIDQNQNRSIENGESVPDRAVSDFRKMIEEKSGEEPEHDHRKP</sequence>
<organism evidence="1">
    <name type="scientific">human gut metagenome</name>
    <dbReference type="NCBI Taxonomy" id="408170"/>
    <lineage>
        <taxon>unclassified sequences</taxon>
        <taxon>metagenomes</taxon>
        <taxon>organismal metagenomes</taxon>
    </lineage>
</organism>
<reference evidence="1" key="1">
    <citation type="journal article" date="2013" name="Environ. Microbiol.">
        <title>Microbiota from the distal guts of lean and obese adolescents exhibit partial functional redundancy besides clear differences in community structure.</title>
        <authorList>
            <person name="Ferrer M."/>
            <person name="Ruiz A."/>
            <person name="Lanza F."/>
            <person name="Haange S.B."/>
            <person name="Oberbach A."/>
            <person name="Till H."/>
            <person name="Bargiela R."/>
            <person name="Campoy C."/>
            <person name="Segura M.T."/>
            <person name="Richter M."/>
            <person name="von Bergen M."/>
            <person name="Seifert J."/>
            <person name="Suarez A."/>
        </authorList>
    </citation>
    <scope>NUCLEOTIDE SEQUENCE</scope>
</reference>
<feature type="non-terminal residue" evidence="1">
    <location>
        <position position="87"/>
    </location>
</feature>